<dbReference type="OMA" id="MFFQWIV"/>
<evidence type="ECO:0000256" key="2">
    <source>
        <dbReference type="ARBA" id="ARBA00005731"/>
    </source>
</evidence>
<keyword evidence="3 6" id="KW-0812">Transmembrane</keyword>
<keyword evidence="5 6" id="KW-0472">Membrane</keyword>
<feature type="transmembrane region" description="Helical" evidence="6">
    <location>
        <begin position="148"/>
        <end position="169"/>
    </location>
</feature>
<dbReference type="Proteomes" id="UP000287033">
    <property type="component" value="Unassembled WGS sequence"/>
</dbReference>
<dbReference type="STRING" id="137246.A0A401SFJ3"/>
<comment type="subcellular location">
    <subcellularLocation>
        <location evidence="1">Membrane</location>
        <topology evidence="1">Multi-pass membrane protein</topology>
    </subcellularLocation>
</comment>
<dbReference type="GO" id="GO:0015144">
    <property type="term" value="F:carbohydrate transmembrane transporter activity"/>
    <property type="evidence" value="ECO:0007669"/>
    <property type="project" value="InterPro"/>
</dbReference>
<comment type="caution">
    <text evidence="8">The sequence shown here is derived from an EMBL/GenBank/DDBJ whole genome shotgun (WGS) entry which is preliminary data.</text>
</comment>
<feature type="transmembrane region" description="Helical" evidence="6">
    <location>
        <begin position="313"/>
        <end position="335"/>
    </location>
</feature>
<keyword evidence="9" id="KW-1185">Reference proteome</keyword>
<dbReference type="EMBL" id="BEZZ01000237">
    <property type="protein sequence ID" value="GCC29176.1"/>
    <property type="molecule type" value="Genomic_DNA"/>
</dbReference>
<feature type="transmembrane region" description="Helical" evidence="6">
    <location>
        <begin position="119"/>
        <end position="141"/>
    </location>
</feature>
<feature type="transmembrane region" description="Helical" evidence="6">
    <location>
        <begin position="181"/>
        <end position="200"/>
    </location>
</feature>
<sequence length="370" mass="40234">MLFSLRWSLVSVFIAAVYIIGCDSGTNSNSFSNNRLLQNGTMEERFTYTKKAIPQNVTGTVPLVKGFVSTAVAVICFGSNFVPVKKIDTGDGLFFQWIFCTAVWVVSLVVHLIQQCPQFWPLTMLGGFLWATGNITVIPILKTVGLGMGGLIWATFSLLMGWASSRFGWFGLDVQKVPSPILNYIGTALAALSAGILIFVKTESKDLPPEEKSPLIEDKEMEALQPSPLEETSTKRGDACWIDNLNPLQKKLVGCSLAMCAGLLYGSSFVPVLYIKNHAERNETEFFGASQFGLLWGIANSAWFLANYFLGAVITFPLVTAGPAVISLTWGVFYFKEIKGLQNFIILGVVLAVAVTGTILIGLSKIEGIA</sequence>
<reference evidence="8 9" key="1">
    <citation type="journal article" date="2018" name="Nat. Ecol. Evol.">
        <title>Shark genomes provide insights into elasmobranch evolution and the origin of vertebrates.</title>
        <authorList>
            <person name="Hara Y"/>
            <person name="Yamaguchi K"/>
            <person name="Onimaru K"/>
            <person name="Kadota M"/>
            <person name="Koyanagi M"/>
            <person name="Keeley SD"/>
            <person name="Tatsumi K"/>
            <person name="Tanaka K"/>
            <person name="Motone F"/>
            <person name="Kageyama Y"/>
            <person name="Nozu R"/>
            <person name="Adachi N"/>
            <person name="Nishimura O"/>
            <person name="Nakagawa R"/>
            <person name="Tanegashima C"/>
            <person name="Kiyatake I"/>
            <person name="Matsumoto R"/>
            <person name="Murakumo K"/>
            <person name="Nishida K"/>
            <person name="Terakita A"/>
            <person name="Kuratani S"/>
            <person name="Sato K"/>
            <person name="Hyodo S Kuraku.S."/>
        </authorList>
    </citation>
    <scope>NUCLEOTIDE SEQUENCE [LARGE SCALE GENOMIC DNA]</scope>
</reference>
<dbReference type="AlphaFoldDB" id="A0A401SFJ3"/>
<feature type="transmembrane region" description="Helical" evidence="6">
    <location>
        <begin position="286"/>
        <end position="306"/>
    </location>
</feature>
<organism evidence="8 9">
    <name type="scientific">Chiloscyllium punctatum</name>
    <name type="common">Brownbanded bambooshark</name>
    <name type="synonym">Hemiscyllium punctatum</name>
    <dbReference type="NCBI Taxonomy" id="137246"/>
    <lineage>
        <taxon>Eukaryota</taxon>
        <taxon>Metazoa</taxon>
        <taxon>Chordata</taxon>
        <taxon>Craniata</taxon>
        <taxon>Vertebrata</taxon>
        <taxon>Chondrichthyes</taxon>
        <taxon>Elasmobranchii</taxon>
        <taxon>Galeomorphii</taxon>
        <taxon>Galeoidea</taxon>
        <taxon>Orectolobiformes</taxon>
        <taxon>Hemiscylliidae</taxon>
        <taxon>Chiloscyllium</taxon>
    </lineage>
</organism>
<evidence type="ECO:0000256" key="4">
    <source>
        <dbReference type="ARBA" id="ARBA00022989"/>
    </source>
</evidence>
<accession>A0A401SFJ3</accession>
<evidence type="ECO:0000313" key="9">
    <source>
        <dbReference type="Proteomes" id="UP000287033"/>
    </source>
</evidence>
<evidence type="ECO:0000256" key="3">
    <source>
        <dbReference type="ARBA" id="ARBA00022692"/>
    </source>
</evidence>
<dbReference type="Pfam" id="PF07857">
    <property type="entry name" value="TMEM144"/>
    <property type="match status" value="2"/>
</dbReference>
<dbReference type="OrthoDB" id="426527at2759"/>
<evidence type="ECO:0000256" key="7">
    <source>
        <dbReference type="SAM" id="SignalP"/>
    </source>
</evidence>
<evidence type="ECO:0000256" key="6">
    <source>
        <dbReference type="SAM" id="Phobius"/>
    </source>
</evidence>
<keyword evidence="7" id="KW-0732">Signal</keyword>
<proteinExistence type="inferred from homology"/>
<comment type="similarity">
    <text evidence="2">Belongs to the TMEM144 family.</text>
</comment>
<feature type="transmembrane region" description="Helical" evidence="6">
    <location>
        <begin position="252"/>
        <end position="274"/>
    </location>
</feature>
<evidence type="ECO:0008006" key="10">
    <source>
        <dbReference type="Google" id="ProtNLM"/>
    </source>
</evidence>
<keyword evidence="4 6" id="KW-1133">Transmembrane helix</keyword>
<evidence type="ECO:0000313" key="8">
    <source>
        <dbReference type="EMBL" id="GCC29176.1"/>
    </source>
</evidence>
<evidence type="ECO:0000256" key="1">
    <source>
        <dbReference type="ARBA" id="ARBA00004141"/>
    </source>
</evidence>
<dbReference type="GO" id="GO:0016020">
    <property type="term" value="C:membrane"/>
    <property type="evidence" value="ECO:0007669"/>
    <property type="project" value="UniProtKB-SubCell"/>
</dbReference>
<dbReference type="InterPro" id="IPR012435">
    <property type="entry name" value="TMEM144"/>
</dbReference>
<dbReference type="PANTHER" id="PTHR16119">
    <property type="entry name" value="TRANSMEMBRANE PROTEIN 144"/>
    <property type="match status" value="1"/>
</dbReference>
<dbReference type="InterPro" id="IPR010651">
    <property type="entry name" value="Sugar_transport"/>
</dbReference>
<dbReference type="PANTHER" id="PTHR16119:SF17">
    <property type="entry name" value="TRANSMEMBRANE PROTEIN 144"/>
    <property type="match status" value="1"/>
</dbReference>
<evidence type="ECO:0000256" key="5">
    <source>
        <dbReference type="ARBA" id="ARBA00023136"/>
    </source>
</evidence>
<feature type="transmembrane region" description="Helical" evidence="6">
    <location>
        <begin position="341"/>
        <end position="363"/>
    </location>
</feature>
<feature type="signal peptide" evidence="7">
    <location>
        <begin position="1"/>
        <end position="24"/>
    </location>
</feature>
<feature type="transmembrane region" description="Helical" evidence="6">
    <location>
        <begin position="94"/>
        <end position="113"/>
    </location>
</feature>
<protein>
    <recommendedName>
        <fullName evidence="10">Transmembrane protein 144</fullName>
    </recommendedName>
</protein>
<feature type="transmembrane region" description="Helical" evidence="6">
    <location>
        <begin position="63"/>
        <end position="82"/>
    </location>
</feature>
<name>A0A401SFJ3_CHIPU</name>
<feature type="chain" id="PRO_5019528273" description="Transmembrane protein 144" evidence="7">
    <location>
        <begin position="25"/>
        <end position="370"/>
    </location>
</feature>
<gene>
    <name evidence="8" type="ORF">chiPu_0007613</name>
</gene>